<dbReference type="CDD" id="cd05666">
    <property type="entry name" value="M20_Acy1-like"/>
    <property type="match status" value="1"/>
</dbReference>
<comment type="similarity">
    <text evidence="1">Belongs to the peptidase M20 family.</text>
</comment>
<evidence type="ECO:0000313" key="5">
    <source>
        <dbReference type="EMBL" id="TNH40863.1"/>
    </source>
</evidence>
<dbReference type="InterPro" id="IPR011650">
    <property type="entry name" value="Peptidase_M20_dimer"/>
</dbReference>
<dbReference type="InterPro" id="IPR036264">
    <property type="entry name" value="Bact_exopeptidase_dim_dom"/>
</dbReference>
<dbReference type="GO" id="GO:0016787">
    <property type="term" value="F:hydrolase activity"/>
    <property type="evidence" value="ECO:0007669"/>
    <property type="project" value="UniProtKB-KW"/>
</dbReference>
<dbReference type="Gene3D" id="3.40.630.10">
    <property type="entry name" value="Zn peptidases"/>
    <property type="match status" value="1"/>
</dbReference>
<dbReference type="PANTHER" id="PTHR11014:SF63">
    <property type="entry name" value="METALLOPEPTIDASE, PUTATIVE (AFU_ORTHOLOGUE AFUA_6G09600)-RELATED"/>
    <property type="match status" value="1"/>
</dbReference>
<organism evidence="5 6">
    <name type="scientific">Paracoccus haeundaensis</name>
    <dbReference type="NCBI Taxonomy" id="225362"/>
    <lineage>
        <taxon>Bacteria</taxon>
        <taxon>Pseudomonadati</taxon>
        <taxon>Pseudomonadota</taxon>
        <taxon>Alphaproteobacteria</taxon>
        <taxon>Rhodobacterales</taxon>
        <taxon>Paracoccaceae</taxon>
        <taxon>Paracoccus</taxon>
    </lineage>
</organism>
<evidence type="ECO:0000256" key="3">
    <source>
        <dbReference type="PIRSR" id="PIRSR005962-1"/>
    </source>
</evidence>
<dbReference type="NCBIfam" id="TIGR01891">
    <property type="entry name" value="amidohydrolases"/>
    <property type="match status" value="1"/>
</dbReference>
<comment type="caution">
    <text evidence="5">The sequence shown here is derived from an EMBL/GenBank/DDBJ whole genome shotgun (WGS) entry which is preliminary data.</text>
</comment>
<comment type="cofactor">
    <cofactor evidence="3">
        <name>Mn(2+)</name>
        <dbReference type="ChEBI" id="CHEBI:29035"/>
    </cofactor>
    <text evidence="3">The Mn(2+) ion enhances activity.</text>
</comment>
<dbReference type="InterPro" id="IPR017439">
    <property type="entry name" value="Amidohydrolase"/>
</dbReference>
<dbReference type="InterPro" id="IPR002933">
    <property type="entry name" value="Peptidase_M20"/>
</dbReference>
<sequence>MPVLNRIADFADQMTEWRRHLHQHPELGFDCGQTAAFVAARLREFGVDEIHEGIGRTGIVAIIRGQGEGPTIGLRADMDALPMTETTGLPWASTVAGRMHACGHDGHTTMLLGAAKYLAETRNFAGRVALIFQPAEENGGGGDAMVQDGMMDRFAIERVFAMHNNPGQQTGSFQTTPGPIMAAVDTFEIDVQGRGGHGAMPHLTADPIVAAVAVVSAIQTISSRNHHTADDLALSVTQIHTGSADNIVPDTAYICGTVRTFAPHVRDMVRRRMTQICDGQAQAYDVEIRLNYQEGYPATVNDAEQTAFAVRVAKEIAGPANVDPDAGREMGAEDFSYMLNARPGCYLFLGQGDGAGVHHPAYDFNDAISPVGASFFARLVERAQPAQP</sequence>
<feature type="binding site" evidence="3">
    <location>
        <position position="104"/>
    </location>
    <ligand>
        <name>Mn(2+)</name>
        <dbReference type="ChEBI" id="CHEBI:29035"/>
        <label>2</label>
    </ligand>
</feature>
<dbReference type="SUPFAM" id="SSF53187">
    <property type="entry name" value="Zn-dependent exopeptidases"/>
    <property type="match status" value="1"/>
</dbReference>
<accession>A0A5C4RA40</accession>
<evidence type="ECO:0000256" key="1">
    <source>
        <dbReference type="ARBA" id="ARBA00006153"/>
    </source>
</evidence>
<dbReference type="AlphaFoldDB" id="A0A5C4RA40"/>
<keyword evidence="3" id="KW-0479">Metal-binding</keyword>
<dbReference type="Pfam" id="PF01546">
    <property type="entry name" value="Peptidase_M20"/>
    <property type="match status" value="1"/>
</dbReference>
<dbReference type="SUPFAM" id="SSF55031">
    <property type="entry name" value="Bacterial exopeptidase dimerisation domain"/>
    <property type="match status" value="1"/>
</dbReference>
<feature type="binding site" evidence="3">
    <location>
        <position position="163"/>
    </location>
    <ligand>
        <name>Mn(2+)</name>
        <dbReference type="ChEBI" id="CHEBI:29035"/>
        <label>2</label>
    </ligand>
</feature>
<evidence type="ECO:0000256" key="2">
    <source>
        <dbReference type="ARBA" id="ARBA00022801"/>
    </source>
</evidence>
<dbReference type="PANTHER" id="PTHR11014">
    <property type="entry name" value="PEPTIDASE M20 FAMILY MEMBER"/>
    <property type="match status" value="1"/>
</dbReference>
<dbReference type="Gene3D" id="3.30.70.360">
    <property type="match status" value="1"/>
</dbReference>
<feature type="binding site" evidence="3">
    <location>
        <position position="137"/>
    </location>
    <ligand>
        <name>Mn(2+)</name>
        <dbReference type="ChEBI" id="CHEBI:29035"/>
        <label>2</label>
    </ligand>
</feature>
<dbReference type="FunFam" id="3.30.70.360:FF:000014">
    <property type="entry name" value="N-acyl-L-amino acid amidohydrolase"/>
    <property type="match status" value="1"/>
</dbReference>
<dbReference type="EMBL" id="VDDC01000005">
    <property type="protein sequence ID" value="TNH40863.1"/>
    <property type="molecule type" value="Genomic_DNA"/>
</dbReference>
<dbReference type="PIRSF" id="PIRSF005962">
    <property type="entry name" value="Pept_M20D_amidohydro"/>
    <property type="match status" value="1"/>
</dbReference>
<name>A0A5C4RA40_9RHOB</name>
<gene>
    <name evidence="5" type="ORF">FHD67_02205</name>
</gene>
<reference evidence="5 6" key="1">
    <citation type="submission" date="2019-06" db="EMBL/GenBank/DDBJ databases">
        <authorList>
            <person name="Li J."/>
        </authorList>
    </citation>
    <scope>NUCLEOTIDE SEQUENCE [LARGE SCALE GENOMIC DNA]</scope>
    <source>
        <strain evidence="5 6">CGMCC 1.8012</strain>
    </source>
</reference>
<feature type="domain" description="Peptidase M20 dimerisation" evidence="4">
    <location>
        <begin position="186"/>
        <end position="282"/>
    </location>
</feature>
<dbReference type="GO" id="GO:0046872">
    <property type="term" value="F:metal ion binding"/>
    <property type="evidence" value="ECO:0007669"/>
    <property type="project" value="UniProtKB-KW"/>
</dbReference>
<feature type="binding site" evidence="3">
    <location>
        <position position="102"/>
    </location>
    <ligand>
        <name>Mn(2+)</name>
        <dbReference type="ChEBI" id="CHEBI:29035"/>
        <label>2</label>
    </ligand>
</feature>
<dbReference type="Pfam" id="PF07687">
    <property type="entry name" value="M20_dimer"/>
    <property type="match status" value="1"/>
</dbReference>
<evidence type="ECO:0000313" key="6">
    <source>
        <dbReference type="Proteomes" id="UP000304880"/>
    </source>
</evidence>
<proteinExistence type="inferred from homology"/>
<keyword evidence="6" id="KW-1185">Reference proteome</keyword>
<protein>
    <submittedName>
        <fullName evidence="5">Amidohydrolase</fullName>
    </submittedName>
</protein>
<keyword evidence="3" id="KW-0464">Manganese</keyword>
<dbReference type="Proteomes" id="UP000304880">
    <property type="component" value="Unassembled WGS sequence"/>
</dbReference>
<evidence type="ECO:0000259" key="4">
    <source>
        <dbReference type="Pfam" id="PF07687"/>
    </source>
</evidence>
<dbReference type="RefSeq" id="WP_045999532.1">
    <property type="nucleotide sequence ID" value="NZ_VDDC01000005.1"/>
</dbReference>
<keyword evidence="2 5" id="KW-0378">Hydrolase</keyword>
<feature type="binding site" evidence="3">
    <location>
        <position position="358"/>
    </location>
    <ligand>
        <name>Mn(2+)</name>
        <dbReference type="ChEBI" id="CHEBI:29035"/>
        <label>2</label>
    </ligand>
</feature>